<dbReference type="SUPFAM" id="SSF53850">
    <property type="entry name" value="Periplasmic binding protein-like II"/>
    <property type="match status" value="1"/>
</dbReference>
<keyword evidence="7" id="KW-1185">Reference proteome</keyword>
<dbReference type="Gene3D" id="3.40.190.10">
    <property type="entry name" value="Periplasmic binding protein-like II"/>
    <property type="match status" value="2"/>
</dbReference>
<keyword evidence="3" id="KW-0238">DNA-binding</keyword>
<dbReference type="SUPFAM" id="SSF46785">
    <property type="entry name" value="Winged helix' DNA-binding domain"/>
    <property type="match status" value="1"/>
</dbReference>
<dbReference type="Proteomes" id="UP000677875">
    <property type="component" value="Unassembled WGS sequence"/>
</dbReference>
<dbReference type="FunFam" id="1.10.10.10:FF:000001">
    <property type="entry name" value="LysR family transcriptional regulator"/>
    <property type="match status" value="1"/>
</dbReference>
<dbReference type="EMBL" id="JAGPNL010000001">
    <property type="protein sequence ID" value="MBQ0826177.1"/>
    <property type="molecule type" value="Genomic_DNA"/>
</dbReference>
<evidence type="ECO:0000313" key="6">
    <source>
        <dbReference type="EMBL" id="MBQ0826177.1"/>
    </source>
</evidence>
<dbReference type="PANTHER" id="PTHR30346:SF28">
    <property type="entry name" value="HTH-TYPE TRANSCRIPTIONAL REGULATOR CYNR"/>
    <property type="match status" value="1"/>
</dbReference>
<dbReference type="Pfam" id="PF03466">
    <property type="entry name" value="LysR_substrate"/>
    <property type="match status" value="2"/>
</dbReference>
<dbReference type="Pfam" id="PF00126">
    <property type="entry name" value="HTH_1"/>
    <property type="match status" value="1"/>
</dbReference>
<evidence type="ECO:0000256" key="1">
    <source>
        <dbReference type="ARBA" id="ARBA00009437"/>
    </source>
</evidence>
<dbReference type="GO" id="GO:0003700">
    <property type="term" value="F:DNA-binding transcription factor activity"/>
    <property type="evidence" value="ECO:0007669"/>
    <property type="project" value="InterPro"/>
</dbReference>
<dbReference type="CDD" id="cd05466">
    <property type="entry name" value="PBP2_LTTR_substrate"/>
    <property type="match status" value="1"/>
</dbReference>
<keyword evidence="4" id="KW-0804">Transcription</keyword>
<dbReference type="PRINTS" id="PR00039">
    <property type="entry name" value="HTHLYSR"/>
</dbReference>
<dbReference type="AlphaFoldDB" id="A0A940XEV5"/>
<evidence type="ECO:0000259" key="5">
    <source>
        <dbReference type="PROSITE" id="PS50931"/>
    </source>
</evidence>
<dbReference type="RefSeq" id="WP_210869013.1">
    <property type="nucleotide sequence ID" value="NZ_JAGPNL010000001.1"/>
</dbReference>
<name>A0A940XEV5_9ACTN</name>
<comment type="similarity">
    <text evidence="1">Belongs to the LysR transcriptional regulatory family.</text>
</comment>
<organism evidence="6 7">
    <name type="scientific">Streptomyces tagetis</name>
    <dbReference type="NCBI Taxonomy" id="2820809"/>
    <lineage>
        <taxon>Bacteria</taxon>
        <taxon>Bacillati</taxon>
        <taxon>Actinomycetota</taxon>
        <taxon>Actinomycetes</taxon>
        <taxon>Kitasatosporales</taxon>
        <taxon>Streptomycetaceae</taxon>
        <taxon>Streptomyces</taxon>
    </lineage>
</organism>
<dbReference type="PROSITE" id="PS50931">
    <property type="entry name" value="HTH_LYSR"/>
    <property type="match status" value="1"/>
</dbReference>
<evidence type="ECO:0000256" key="4">
    <source>
        <dbReference type="ARBA" id="ARBA00023163"/>
    </source>
</evidence>
<dbReference type="InterPro" id="IPR036388">
    <property type="entry name" value="WH-like_DNA-bd_sf"/>
</dbReference>
<dbReference type="PANTHER" id="PTHR30346">
    <property type="entry name" value="TRANSCRIPTIONAL DUAL REGULATOR HCAR-RELATED"/>
    <property type="match status" value="1"/>
</dbReference>
<comment type="caution">
    <text evidence="6">The sequence shown here is derived from an EMBL/GenBank/DDBJ whole genome shotgun (WGS) entry which is preliminary data.</text>
</comment>
<proteinExistence type="inferred from homology"/>
<evidence type="ECO:0000256" key="3">
    <source>
        <dbReference type="ARBA" id="ARBA00023125"/>
    </source>
</evidence>
<dbReference type="InterPro" id="IPR036390">
    <property type="entry name" value="WH_DNA-bd_sf"/>
</dbReference>
<dbReference type="GO" id="GO:0032993">
    <property type="term" value="C:protein-DNA complex"/>
    <property type="evidence" value="ECO:0007669"/>
    <property type="project" value="TreeGrafter"/>
</dbReference>
<feature type="domain" description="HTH lysR-type" evidence="5">
    <location>
        <begin position="1"/>
        <end position="58"/>
    </location>
</feature>
<gene>
    <name evidence="6" type="ORF">J5Y05_06625</name>
</gene>
<evidence type="ECO:0000256" key="2">
    <source>
        <dbReference type="ARBA" id="ARBA00023015"/>
    </source>
</evidence>
<sequence>MDFRQLEYFGAVVAAGSVSQAAKNLHMTQPPLSHAITKLEREVGVSLLERTAKGVRPTQAGLHLLSKAERLIADRKRVVETLRLMGGGAIGDLYIGVEPMVINEIIADVLAEFLDQAPKARVSLVDVTPDLIVQRVLSGELDMGCIPFGATQFAGFVEATCDWYPIIDIDLKLAVPRYRAAESHPDGKGWGRWILPSRIPAFSGMPEVAEKALSGDETFDVLEVSTPQTAVAFVAAGLGVAPVTQRLAGRSDSVALLDPPEWLRPMQATLLWKRGGEVTPLMERWLQATRTVADHRRTLAH</sequence>
<dbReference type="Gene3D" id="1.10.10.10">
    <property type="entry name" value="Winged helix-like DNA-binding domain superfamily/Winged helix DNA-binding domain"/>
    <property type="match status" value="1"/>
</dbReference>
<dbReference type="InterPro" id="IPR005119">
    <property type="entry name" value="LysR_subst-bd"/>
</dbReference>
<dbReference type="GO" id="GO:0003677">
    <property type="term" value="F:DNA binding"/>
    <property type="evidence" value="ECO:0007669"/>
    <property type="project" value="UniProtKB-KW"/>
</dbReference>
<dbReference type="InterPro" id="IPR000847">
    <property type="entry name" value="LysR_HTH_N"/>
</dbReference>
<accession>A0A940XEV5</accession>
<reference evidence="6" key="1">
    <citation type="submission" date="2021-04" db="EMBL/GenBank/DDBJ databases">
        <title>Genome seq and assembly of Streptomyces sp. RG38.</title>
        <authorList>
            <person name="Chhetri G."/>
        </authorList>
    </citation>
    <scope>NUCLEOTIDE SEQUENCE</scope>
    <source>
        <strain evidence="6">RG38</strain>
    </source>
</reference>
<protein>
    <submittedName>
        <fullName evidence="6">LysR family transcriptional regulator</fullName>
    </submittedName>
</protein>
<keyword evidence="2" id="KW-0805">Transcription regulation</keyword>
<evidence type="ECO:0000313" key="7">
    <source>
        <dbReference type="Proteomes" id="UP000677875"/>
    </source>
</evidence>